<dbReference type="InterPro" id="IPR050300">
    <property type="entry name" value="GDXG_lipolytic_enzyme"/>
</dbReference>
<protein>
    <submittedName>
        <fullName evidence="3">HFL206Wp</fullName>
    </submittedName>
</protein>
<evidence type="ECO:0000313" key="3">
    <source>
        <dbReference type="EMBL" id="AMD21650.1"/>
    </source>
</evidence>
<dbReference type="Pfam" id="PF20434">
    <property type="entry name" value="BD-FAE"/>
    <property type="match status" value="1"/>
</dbReference>
<dbReference type="GeneID" id="28724948"/>
<accession>A0A0X8HUH8</accession>
<dbReference type="PANTHER" id="PTHR48081:SF33">
    <property type="entry name" value="KYNURENINE FORMAMIDASE"/>
    <property type="match status" value="1"/>
</dbReference>
<evidence type="ECO:0000256" key="1">
    <source>
        <dbReference type="ARBA" id="ARBA00022801"/>
    </source>
</evidence>
<dbReference type="PANTHER" id="PTHR48081">
    <property type="entry name" value="AB HYDROLASE SUPERFAMILY PROTEIN C4A8.06C"/>
    <property type="match status" value="1"/>
</dbReference>
<dbReference type="Proteomes" id="UP000243052">
    <property type="component" value="Chromosome vi"/>
</dbReference>
<organism evidence="3 4">
    <name type="scientific">Eremothecium sinecaudum</name>
    <dbReference type="NCBI Taxonomy" id="45286"/>
    <lineage>
        <taxon>Eukaryota</taxon>
        <taxon>Fungi</taxon>
        <taxon>Dikarya</taxon>
        <taxon>Ascomycota</taxon>
        <taxon>Saccharomycotina</taxon>
        <taxon>Saccharomycetes</taxon>
        <taxon>Saccharomycetales</taxon>
        <taxon>Saccharomycetaceae</taxon>
        <taxon>Eremothecium</taxon>
    </lineage>
</organism>
<sequence length="240" mass="27103">MVENSTYDATEIFVDGGGEAMVYIHGGAWVDVNTTPKMFEGLSKSVKKSLDKDLSQYSIEYRLSPGVKHPLHLHDVLSNLARLVKDKSITKLHLLGHSVGATLCWQILTAKRELTSIIDIETLNTIRSSISNVFMVSGIYSLKKLLEEYPEYDAFVSKAFEDINDFQELAESVEYVPKNANLHIIHSYEDEKVTYLQPNLLVRSLQEKQVSYTTFTSHLGKHDDICDGQTLADYVVRQLS</sequence>
<keyword evidence="1" id="KW-0378">Hydrolase</keyword>
<proteinExistence type="predicted"/>
<feature type="domain" description="BD-FAE-like" evidence="2">
    <location>
        <begin position="20"/>
        <end position="204"/>
    </location>
</feature>
<dbReference type="InterPro" id="IPR029058">
    <property type="entry name" value="AB_hydrolase_fold"/>
</dbReference>
<dbReference type="GO" id="GO:0016787">
    <property type="term" value="F:hydrolase activity"/>
    <property type="evidence" value="ECO:0007669"/>
    <property type="project" value="UniProtKB-KW"/>
</dbReference>
<dbReference type="STRING" id="45286.A0A0X8HUH8"/>
<dbReference type="OrthoDB" id="420264at2759"/>
<reference evidence="3 4" key="1">
    <citation type="submission" date="2016-01" db="EMBL/GenBank/DDBJ databases">
        <title>Genome sequence of the yeast Holleya sinecauda.</title>
        <authorList>
            <person name="Dietrich F.S."/>
        </authorList>
    </citation>
    <scope>NUCLEOTIDE SEQUENCE [LARGE SCALE GENOMIC DNA]</scope>
    <source>
        <strain evidence="3 4">ATCC 58844</strain>
    </source>
</reference>
<dbReference type="AlphaFoldDB" id="A0A0X8HUH8"/>
<dbReference type="Gene3D" id="3.40.50.1820">
    <property type="entry name" value="alpha/beta hydrolase"/>
    <property type="match status" value="1"/>
</dbReference>
<dbReference type="SUPFAM" id="SSF53474">
    <property type="entry name" value="alpha/beta-Hydrolases"/>
    <property type="match status" value="1"/>
</dbReference>
<keyword evidence="4" id="KW-1185">Reference proteome</keyword>
<name>A0A0X8HUH8_9SACH</name>
<gene>
    <name evidence="3" type="ORF">AW171_hschr63614</name>
</gene>
<evidence type="ECO:0000259" key="2">
    <source>
        <dbReference type="Pfam" id="PF20434"/>
    </source>
</evidence>
<dbReference type="InterPro" id="IPR049492">
    <property type="entry name" value="BD-FAE-like_dom"/>
</dbReference>
<dbReference type="RefSeq" id="XP_017988646.1">
    <property type="nucleotide sequence ID" value="XM_018133228.1"/>
</dbReference>
<dbReference type="EMBL" id="CP014246">
    <property type="protein sequence ID" value="AMD21650.1"/>
    <property type="molecule type" value="Genomic_DNA"/>
</dbReference>
<evidence type="ECO:0000313" key="4">
    <source>
        <dbReference type="Proteomes" id="UP000243052"/>
    </source>
</evidence>